<gene>
    <name evidence="2" type="ORF">TTAC_LOCUS11091</name>
</gene>
<dbReference type="OrthoDB" id="10655212at2759"/>
<sequence length="157" mass="16633">MVQDYCPRDKVYVTIGNPNEAIINPLMSSVSRSQAHAVANHAGFSGTSKRQKRPSANILGFKGGPRHHTTTPEVPEALFNSAAEQSAHPSLPAGYSLSSASSDSCNMEACGVVSPASPPLSPSRLSSLEVGPNRSVLYTTIIHNQSRPSTPPLRLLD</sequence>
<dbReference type="Proteomes" id="UP000274429">
    <property type="component" value="Unassembled WGS sequence"/>
</dbReference>
<organism evidence="2 3">
    <name type="scientific">Hydatigena taeniaeformis</name>
    <name type="common">Feline tapeworm</name>
    <name type="synonym">Taenia taeniaeformis</name>
    <dbReference type="NCBI Taxonomy" id="6205"/>
    <lineage>
        <taxon>Eukaryota</taxon>
        <taxon>Metazoa</taxon>
        <taxon>Spiralia</taxon>
        <taxon>Lophotrochozoa</taxon>
        <taxon>Platyhelminthes</taxon>
        <taxon>Cestoda</taxon>
        <taxon>Eucestoda</taxon>
        <taxon>Cyclophyllidea</taxon>
        <taxon>Taeniidae</taxon>
        <taxon>Hydatigera</taxon>
    </lineage>
</organism>
<accession>A0A3P7FJ67</accession>
<feature type="region of interest" description="Disordered" evidence="1">
    <location>
        <begin position="41"/>
        <end position="104"/>
    </location>
</feature>
<feature type="compositionally biased region" description="Low complexity" evidence="1">
    <location>
        <begin position="89"/>
        <end position="104"/>
    </location>
</feature>
<evidence type="ECO:0000313" key="3">
    <source>
        <dbReference type="Proteomes" id="UP000274429"/>
    </source>
</evidence>
<evidence type="ECO:0000256" key="1">
    <source>
        <dbReference type="SAM" id="MobiDB-lite"/>
    </source>
</evidence>
<evidence type="ECO:0000313" key="2">
    <source>
        <dbReference type="EMBL" id="VDM36071.1"/>
    </source>
</evidence>
<reference evidence="2 3" key="1">
    <citation type="submission" date="2018-11" db="EMBL/GenBank/DDBJ databases">
        <authorList>
            <consortium name="Pathogen Informatics"/>
        </authorList>
    </citation>
    <scope>NUCLEOTIDE SEQUENCE [LARGE SCALE GENOMIC DNA]</scope>
</reference>
<name>A0A3P7FJ67_HYDTA</name>
<protein>
    <submittedName>
        <fullName evidence="2">Uncharacterized protein</fullName>
    </submittedName>
</protein>
<keyword evidence="3" id="KW-1185">Reference proteome</keyword>
<dbReference type="AlphaFoldDB" id="A0A3P7FJ67"/>
<dbReference type="EMBL" id="UYWX01022939">
    <property type="protein sequence ID" value="VDM36071.1"/>
    <property type="molecule type" value="Genomic_DNA"/>
</dbReference>
<proteinExistence type="predicted"/>